<sequence length="307" mass="33627">MNDRTDTTPTLGSTFSIIEFAGADSAKLLEGQGSAATASANGHFAPLVCFCTPKGRMLANGQLIRRDETTYWLLTTATLAEDLLTHLKKFAAFYKTTLRLRSELAIQGFIAPDATLLDGPLPDTAWHTSACQDGVLIRHPGEHTRILRIAEQPLDTGIHADTASWQLEDVRAGVYWLEHTQREQWLPQMINWEALGGISFRKGCYTGQEVVARAHYRGQVKKRLMHLATGTLVQDIHPGDPVENDAGKNVGTVLRVADGEHQQELLAVVNVAALDAPMLTCGHALTQVPLPYPLERLDPESLVHSPS</sequence>
<name>A0AA42CX20_9GAMM</name>
<evidence type="ECO:0000313" key="2">
    <source>
        <dbReference type="Proteomes" id="UP001165678"/>
    </source>
</evidence>
<accession>A0AA42CX20</accession>
<dbReference type="PANTHER" id="PTHR22602">
    <property type="entry name" value="TRANSFERASE CAF17, MITOCHONDRIAL-RELATED"/>
    <property type="match status" value="1"/>
</dbReference>
<dbReference type="EMBL" id="JAPIVE010000001">
    <property type="protein sequence ID" value="MCX2523355.1"/>
    <property type="molecule type" value="Genomic_DNA"/>
</dbReference>
<comment type="caution">
    <text evidence="1">The sequence shown here is derived from an EMBL/GenBank/DDBJ whole genome shotgun (WGS) entry which is preliminary data.</text>
</comment>
<dbReference type="InterPro" id="IPR017703">
    <property type="entry name" value="YgfZ/GCV_T_CS"/>
</dbReference>
<dbReference type="InterPro" id="IPR045179">
    <property type="entry name" value="YgfZ/GcvT"/>
</dbReference>
<proteinExistence type="predicted"/>
<dbReference type="RefSeq" id="WP_265895642.1">
    <property type="nucleotide sequence ID" value="NZ_JAPIVE010000001.1"/>
</dbReference>
<dbReference type="InterPro" id="IPR029043">
    <property type="entry name" value="GcvT/YgfZ_C"/>
</dbReference>
<keyword evidence="2" id="KW-1185">Reference proteome</keyword>
<gene>
    <name evidence="1" type="ORF">OQ287_03810</name>
</gene>
<dbReference type="PANTHER" id="PTHR22602:SF0">
    <property type="entry name" value="TRANSFERASE CAF17, MITOCHONDRIAL-RELATED"/>
    <property type="match status" value="1"/>
</dbReference>
<dbReference type="SUPFAM" id="SSF101790">
    <property type="entry name" value="Aminomethyltransferase beta-barrel domain"/>
    <property type="match status" value="1"/>
</dbReference>
<evidence type="ECO:0000313" key="1">
    <source>
        <dbReference type="EMBL" id="MCX2523355.1"/>
    </source>
</evidence>
<dbReference type="AlphaFoldDB" id="A0AA42CX20"/>
<reference evidence="1" key="1">
    <citation type="submission" date="2022-11" db="EMBL/GenBank/DDBJ databases">
        <title>Larsenimonas rhizosphaerae sp. nov., isolated from a tidal mudflat.</title>
        <authorList>
            <person name="Lee S.D."/>
            <person name="Kim I.S."/>
        </authorList>
    </citation>
    <scope>NUCLEOTIDE SEQUENCE</scope>
    <source>
        <strain evidence="1">GH2-1</strain>
    </source>
</reference>
<dbReference type="Gene3D" id="2.40.30.160">
    <property type="match status" value="1"/>
</dbReference>
<dbReference type="Proteomes" id="UP001165678">
    <property type="component" value="Unassembled WGS sequence"/>
</dbReference>
<dbReference type="SUPFAM" id="SSF103025">
    <property type="entry name" value="Folate-binding domain"/>
    <property type="match status" value="1"/>
</dbReference>
<dbReference type="Gene3D" id="3.30.70.1630">
    <property type="match status" value="1"/>
</dbReference>
<dbReference type="Gene3D" id="3.30.70.1400">
    <property type="entry name" value="Aminomethyltransferase beta-barrel domains"/>
    <property type="match status" value="1"/>
</dbReference>
<organism evidence="1 2">
    <name type="scientific">Larsenimonas rhizosphaerae</name>
    <dbReference type="NCBI Taxonomy" id="2944682"/>
    <lineage>
        <taxon>Bacteria</taxon>
        <taxon>Pseudomonadati</taxon>
        <taxon>Pseudomonadota</taxon>
        <taxon>Gammaproteobacteria</taxon>
        <taxon>Oceanospirillales</taxon>
        <taxon>Halomonadaceae</taxon>
        <taxon>Larsenimonas</taxon>
    </lineage>
</organism>
<dbReference type="NCBIfam" id="TIGR03317">
    <property type="entry name" value="ygfZ_signature"/>
    <property type="match status" value="1"/>
</dbReference>
<protein>
    <submittedName>
        <fullName evidence="1">Folate-binding protein</fullName>
    </submittedName>
</protein>
<dbReference type="GO" id="GO:0016226">
    <property type="term" value="P:iron-sulfur cluster assembly"/>
    <property type="evidence" value="ECO:0007669"/>
    <property type="project" value="TreeGrafter"/>
</dbReference>